<dbReference type="PRINTS" id="PR00080">
    <property type="entry name" value="SDRFAMILY"/>
</dbReference>
<keyword evidence="2" id="KW-0560">Oxidoreductase</keyword>
<dbReference type="Pfam" id="PF00106">
    <property type="entry name" value="adh_short"/>
    <property type="match status" value="1"/>
</dbReference>
<gene>
    <name evidence="4" type="ORF">BCF44_14016</name>
</gene>
<dbReference type="InterPro" id="IPR002347">
    <property type="entry name" value="SDR_fam"/>
</dbReference>
<dbReference type="PRINTS" id="PR00081">
    <property type="entry name" value="GDHRDH"/>
</dbReference>
<dbReference type="InterPro" id="IPR051911">
    <property type="entry name" value="SDR_oxidoreductase"/>
</dbReference>
<dbReference type="CDD" id="cd05374">
    <property type="entry name" value="17beta-HSD-like_SDR_c"/>
    <property type="match status" value="1"/>
</dbReference>
<evidence type="ECO:0000256" key="2">
    <source>
        <dbReference type="ARBA" id="ARBA00023002"/>
    </source>
</evidence>
<name>A0A3E0G5J3_9PSEU</name>
<dbReference type="InterPro" id="IPR036291">
    <property type="entry name" value="NAD(P)-bd_dom_sf"/>
</dbReference>
<dbReference type="AlphaFoldDB" id="A0A3E0G5J3"/>
<evidence type="ECO:0000256" key="1">
    <source>
        <dbReference type="ARBA" id="ARBA00006484"/>
    </source>
</evidence>
<dbReference type="RefSeq" id="WP_116182324.1">
    <property type="nucleotide sequence ID" value="NZ_CP144375.1"/>
</dbReference>
<comment type="similarity">
    <text evidence="1 3">Belongs to the short-chain dehydrogenases/reductases (SDR) family.</text>
</comment>
<dbReference type="PANTHER" id="PTHR43976:SF16">
    <property type="entry name" value="SHORT-CHAIN DEHYDROGENASE_REDUCTASE FAMILY PROTEIN"/>
    <property type="match status" value="1"/>
</dbReference>
<dbReference type="EMBL" id="QUNO01000040">
    <property type="protein sequence ID" value="REH17936.1"/>
    <property type="molecule type" value="Genomic_DNA"/>
</dbReference>
<protein>
    <submittedName>
        <fullName evidence="4">Short-subunit dehydrogenase</fullName>
    </submittedName>
</protein>
<proteinExistence type="inferred from homology"/>
<dbReference type="GO" id="GO:0016491">
    <property type="term" value="F:oxidoreductase activity"/>
    <property type="evidence" value="ECO:0007669"/>
    <property type="project" value="UniProtKB-KW"/>
</dbReference>
<evidence type="ECO:0000313" key="5">
    <source>
        <dbReference type="Proteomes" id="UP000256269"/>
    </source>
</evidence>
<dbReference type="PANTHER" id="PTHR43976">
    <property type="entry name" value="SHORT CHAIN DEHYDROGENASE"/>
    <property type="match status" value="1"/>
</dbReference>
<evidence type="ECO:0000313" key="4">
    <source>
        <dbReference type="EMBL" id="REH17936.1"/>
    </source>
</evidence>
<evidence type="ECO:0000256" key="3">
    <source>
        <dbReference type="RuleBase" id="RU000363"/>
    </source>
</evidence>
<dbReference type="PROSITE" id="PS00061">
    <property type="entry name" value="ADH_SHORT"/>
    <property type="match status" value="1"/>
</dbReference>
<sequence>MSDIWLVTGATSGFGRRITDRALASGARVIAVGRRADRLAQLAASDPAGQVMPLALDITDPNAELAIAEAIEAAGGLDVLVNNAGYGAFGAVEQIAAAEAKAVFDTNVLAPLAVLRASLPALRASRGRVVQVSSLNGHVAWPASGVYSASKAALELLSESLAIELAPAGVKVTIIQPGLFGTDFAHSSLYVPPAEPYRPTVGKFLQEMSQRPHDSFGDPEAVADAVMTVVAADEPPLRLAVGADAIDGIRTALNARLAELKASV</sequence>
<dbReference type="InterPro" id="IPR020904">
    <property type="entry name" value="Sc_DH/Rdtase_CS"/>
</dbReference>
<keyword evidence="5" id="KW-1185">Reference proteome</keyword>
<dbReference type="Proteomes" id="UP000256269">
    <property type="component" value="Unassembled WGS sequence"/>
</dbReference>
<comment type="caution">
    <text evidence="4">The sequence shown here is derived from an EMBL/GenBank/DDBJ whole genome shotgun (WGS) entry which is preliminary data.</text>
</comment>
<organism evidence="4 5">
    <name type="scientific">Kutzneria buriramensis</name>
    <dbReference type="NCBI Taxonomy" id="1045776"/>
    <lineage>
        <taxon>Bacteria</taxon>
        <taxon>Bacillati</taxon>
        <taxon>Actinomycetota</taxon>
        <taxon>Actinomycetes</taxon>
        <taxon>Pseudonocardiales</taxon>
        <taxon>Pseudonocardiaceae</taxon>
        <taxon>Kutzneria</taxon>
    </lineage>
</organism>
<dbReference type="Gene3D" id="3.40.50.720">
    <property type="entry name" value="NAD(P)-binding Rossmann-like Domain"/>
    <property type="match status" value="1"/>
</dbReference>
<reference evidence="4 5" key="1">
    <citation type="submission" date="2018-08" db="EMBL/GenBank/DDBJ databases">
        <title>Genomic Encyclopedia of Archaeal and Bacterial Type Strains, Phase II (KMG-II): from individual species to whole genera.</title>
        <authorList>
            <person name="Goeker M."/>
        </authorList>
    </citation>
    <scope>NUCLEOTIDE SEQUENCE [LARGE SCALE GENOMIC DNA]</scope>
    <source>
        <strain evidence="4 5">DSM 45791</strain>
    </source>
</reference>
<dbReference type="SUPFAM" id="SSF51735">
    <property type="entry name" value="NAD(P)-binding Rossmann-fold domains"/>
    <property type="match status" value="1"/>
</dbReference>
<accession>A0A3E0G5J3</accession>
<dbReference type="OrthoDB" id="9792003at2"/>